<keyword evidence="1" id="KW-1133">Transmembrane helix</keyword>
<evidence type="ECO:0000313" key="2">
    <source>
        <dbReference type="EMBL" id="OEE78723.1"/>
    </source>
</evidence>
<dbReference type="AlphaFoldDB" id="A0A1E5D561"/>
<dbReference type="PANTHER" id="PTHR40691">
    <property type="entry name" value="(NA+)-NQR MATURATION NQRM"/>
    <property type="match status" value="1"/>
</dbReference>
<reference evidence="2 3" key="1">
    <citation type="journal article" date="2012" name="Science">
        <title>Ecological populations of bacteria act as socially cohesive units of antibiotic production and resistance.</title>
        <authorList>
            <person name="Cordero O.X."/>
            <person name="Wildschutte H."/>
            <person name="Kirkup B."/>
            <person name="Proehl S."/>
            <person name="Ngo L."/>
            <person name="Hussain F."/>
            <person name="Le Roux F."/>
            <person name="Mincer T."/>
            <person name="Polz M.F."/>
        </authorList>
    </citation>
    <scope>NUCLEOTIDE SEQUENCE [LARGE SCALE GENOMIC DNA]</scope>
    <source>
        <strain evidence="2 3">FF-238</strain>
    </source>
</reference>
<dbReference type="Proteomes" id="UP000094165">
    <property type="component" value="Unassembled WGS sequence"/>
</dbReference>
<keyword evidence="3" id="KW-1185">Reference proteome</keyword>
<evidence type="ECO:0000256" key="1">
    <source>
        <dbReference type="SAM" id="Phobius"/>
    </source>
</evidence>
<name>A0A1E5D561_9VIBR</name>
<keyword evidence="1" id="KW-0472">Membrane</keyword>
<dbReference type="InterPro" id="IPR007495">
    <property type="entry name" value="NqrM"/>
</dbReference>
<keyword evidence="1" id="KW-0812">Transmembrane</keyword>
<feature type="transmembrane region" description="Helical" evidence="1">
    <location>
        <begin position="6"/>
        <end position="23"/>
    </location>
</feature>
<comment type="caution">
    <text evidence="2">The sequence shown here is derived from an EMBL/GenBank/DDBJ whole genome shotgun (WGS) entry which is preliminary data.</text>
</comment>
<evidence type="ECO:0008006" key="4">
    <source>
        <dbReference type="Google" id="ProtNLM"/>
    </source>
</evidence>
<sequence length="72" mass="8064">MVYVATFLVFLITIILMAIGVIFHRRSIQGSCGGLNQVDIERVCNCETTCEEHSRVLYNIQEPGTTKMPSES</sequence>
<proteinExistence type="predicted"/>
<organism evidence="2 3">
    <name type="scientific">Vibrio genomosp. F6 str. FF-238</name>
    <dbReference type="NCBI Taxonomy" id="1191298"/>
    <lineage>
        <taxon>Bacteria</taxon>
        <taxon>Pseudomonadati</taxon>
        <taxon>Pseudomonadota</taxon>
        <taxon>Gammaproteobacteria</taxon>
        <taxon>Vibrionales</taxon>
        <taxon>Vibrionaceae</taxon>
        <taxon>Vibrio</taxon>
    </lineage>
</organism>
<protein>
    <recommendedName>
        <fullName evidence="4">(Na+)-NQR maturation NqrM</fullName>
    </recommendedName>
</protein>
<dbReference type="EMBL" id="AJYW02000041">
    <property type="protein sequence ID" value="OEE78723.1"/>
    <property type="molecule type" value="Genomic_DNA"/>
</dbReference>
<dbReference type="RefSeq" id="WP_029203551.1">
    <property type="nucleotide sequence ID" value="NZ_AJYW02000041.1"/>
</dbReference>
<accession>A0A1E5D561</accession>
<dbReference type="PANTHER" id="PTHR40691:SF3">
    <property type="entry name" value="(NA+)-NQR MATURATION NQRM"/>
    <property type="match status" value="1"/>
</dbReference>
<evidence type="ECO:0000313" key="3">
    <source>
        <dbReference type="Proteomes" id="UP000094165"/>
    </source>
</evidence>
<gene>
    <name evidence="2" type="ORF">A130_12695</name>
</gene>
<dbReference type="Pfam" id="PF04400">
    <property type="entry name" value="NqrM"/>
    <property type="match status" value="1"/>
</dbReference>